<dbReference type="EMBL" id="JAAARO010000019">
    <property type="protein sequence ID" value="KAF5731209.1"/>
    <property type="molecule type" value="Genomic_DNA"/>
</dbReference>
<sequence>MDKEGFLKEYGEDYGYPNGPKSIDEIRATEFKRLQNGTVYLDHAGATLYSELQMEAILKDLTSSVLEYFNASPRDYKCIFTSGATAALKLVLSALIDSRYALSQGAAAFAIDIEEELHHSGICDAHSVKMSQHPVQRRKDARSLERDPTGQVLWSRDCRRFFDPKASRYCRHEMALDAHGRRLLVTSSSVKAPIYQNKKFVTEILIECQLSTRELIWRQ</sequence>
<accession>A0A7J7CAR6</accession>
<keyword evidence="2" id="KW-1185">Reference proteome</keyword>
<gene>
    <name evidence="1" type="ORF">HS088_TW19G00814</name>
</gene>
<comment type="caution">
    <text evidence="1">The sequence shown here is derived from an EMBL/GenBank/DDBJ whole genome shotgun (WGS) entry which is preliminary data.</text>
</comment>
<dbReference type="AlphaFoldDB" id="A0A7J7CAR6"/>
<dbReference type="Proteomes" id="UP000593562">
    <property type="component" value="Unassembled WGS sequence"/>
</dbReference>
<proteinExistence type="predicted"/>
<evidence type="ECO:0000313" key="2">
    <source>
        <dbReference type="Proteomes" id="UP000593562"/>
    </source>
</evidence>
<organism evidence="1 2">
    <name type="scientific">Tripterygium wilfordii</name>
    <name type="common">Thunder God vine</name>
    <dbReference type="NCBI Taxonomy" id="458696"/>
    <lineage>
        <taxon>Eukaryota</taxon>
        <taxon>Viridiplantae</taxon>
        <taxon>Streptophyta</taxon>
        <taxon>Embryophyta</taxon>
        <taxon>Tracheophyta</taxon>
        <taxon>Spermatophyta</taxon>
        <taxon>Magnoliopsida</taxon>
        <taxon>eudicotyledons</taxon>
        <taxon>Gunneridae</taxon>
        <taxon>Pentapetalae</taxon>
        <taxon>rosids</taxon>
        <taxon>fabids</taxon>
        <taxon>Celastrales</taxon>
        <taxon>Celastraceae</taxon>
        <taxon>Tripterygium</taxon>
    </lineage>
</organism>
<protein>
    <submittedName>
        <fullName evidence="1">MoCo sulfurase</fullName>
    </submittedName>
</protein>
<dbReference type="PANTHER" id="PTHR47198">
    <property type="entry name" value="OS05G0299300 PROTEIN"/>
    <property type="match status" value="1"/>
</dbReference>
<dbReference type="Gene3D" id="3.40.640.10">
    <property type="entry name" value="Type I PLP-dependent aspartate aminotransferase-like (Major domain)"/>
    <property type="match status" value="1"/>
</dbReference>
<evidence type="ECO:0000313" key="1">
    <source>
        <dbReference type="EMBL" id="KAF5731209.1"/>
    </source>
</evidence>
<dbReference type="InterPro" id="IPR015421">
    <property type="entry name" value="PyrdxlP-dep_Trfase_major"/>
</dbReference>
<dbReference type="InterPro" id="IPR015424">
    <property type="entry name" value="PyrdxlP-dep_Trfase"/>
</dbReference>
<dbReference type="SUPFAM" id="SSF53383">
    <property type="entry name" value="PLP-dependent transferases"/>
    <property type="match status" value="1"/>
</dbReference>
<name>A0A7J7CAR6_TRIWF</name>
<dbReference type="InParanoid" id="A0A7J7CAR6"/>
<reference evidence="1 2" key="1">
    <citation type="journal article" date="2020" name="Nat. Commun.">
        <title>Genome of Tripterygium wilfordii and identification of cytochrome P450 involved in triptolide biosynthesis.</title>
        <authorList>
            <person name="Tu L."/>
            <person name="Su P."/>
            <person name="Zhang Z."/>
            <person name="Gao L."/>
            <person name="Wang J."/>
            <person name="Hu T."/>
            <person name="Zhou J."/>
            <person name="Zhang Y."/>
            <person name="Zhao Y."/>
            <person name="Liu Y."/>
            <person name="Song Y."/>
            <person name="Tong Y."/>
            <person name="Lu Y."/>
            <person name="Yang J."/>
            <person name="Xu C."/>
            <person name="Jia M."/>
            <person name="Peters R.J."/>
            <person name="Huang L."/>
            <person name="Gao W."/>
        </authorList>
    </citation>
    <scope>NUCLEOTIDE SEQUENCE [LARGE SCALE GENOMIC DNA]</scope>
    <source>
        <strain evidence="2">cv. XIE 37</strain>
        <tissue evidence="1">Leaf</tissue>
    </source>
</reference>
<dbReference type="PANTHER" id="PTHR47198:SF1">
    <property type="entry name" value="WD REPEAT-CONTAINING PROTEIN 91-LIKE ISOFORM X1"/>
    <property type="match status" value="1"/>
</dbReference>